<dbReference type="PANTHER" id="PTHR34978:SF3">
    <property type="entry name" value="SLR0241 PROTEIN"/>
    <property type="match status" value="1"/>
</dbReference>
<name>A0AB73T085_9FIRM</name>
<feature type="transmembrane region" description="Helical" evidence="2">
    <location>
        <begin position="102"/>
        <end position="124"/>
    </location>
</feature>
<feature type="domain" description="Peptidase M56" evidence="3">
    <location>
        <begin position="7"/>
        <end position="290"/>
    </location>
</feature>
<sequence length="609" mass="68017">MISTMSFIEMSLYGGIFIIAITVLRAATFNKIPKTAVKVLWAAAFLRLTLPVTVTSPVSIYTAAERLAHAARRGGVLVTERTPLSMKATAGLSGSSSMPGGVPVSVITGIWIAVAVIVALSFWVSHMRGKRIYRASLPIENSYVKTWLENHRLRRPIQIRVCDQIDSPLTYGILWPVILLPKNLNLMDENKLSFILAHEFAHIRRFDALFKWLLAALVCVHWFNPLVWVMYILANRDLELSCDDYVIRQYGSQARVTYALTLVGLEEHRSGCSPIVNSFCKNAMKERITAVMKSRKTTVISTVAALLMVAAALSLFLPNAQGESGQVMAAGEEALKEGSEKGALVQDINETEKLSETGEASGTEKQNETGKAIETELANGEGSDILEGKTGEEDWNFDMKKYALNSEYAKSQYDRLINAVAIENYEDMSIAEFNRKINAVFSSEEDFMDTGLYTLYEVVMSMLPAGDPYEAYLCNTVNASLTEYSSRMDEVYSGRRTDPSFSSTAQITSEEDVFGDKVTVDFGMIDYRFTYRILDQDKLTVRERDQFLQDVMKGVQDYLESGNISADEEKGEKEALEELKKIGKSASNEHIEFTGGEIDYFEIENKEEL</sequence>
<gene>
    <name evidence="4" type="ORF">C7383_114117</name>
</gene>
<keyword evidence="2" id="KW-1133">Transmembrane helix</keyword>
<evidence type="ECO:0000259" key="3">
    <source>
        <dbReference type="Pfam" id="PF05569"/>
    </source>
</evidence>
<comment type="caution">
    <text evidence="4">The sequence shown here is derived from an EMBL/GenBank/DDBJ whole genome shotgun (WGS) entry which is preliminary data.</text>
</comment>
<proteinExistence type="predicted"/>
<keyword evidence="2" id="KW-0472">Membrane</keyword>
<dbReference type="InterPro" id="IPR052173">
    <property type="entry name" value="Beta-lactam_resp_regulator"/>
</dbReference>
<feature type="transmembrane region" description="Helical" evidence="2">
    <location>
        <begin position="299"/>
        <end position="318"/>
    </location>
</feature>
<dbReference type="RefSeq" id="WP_109748008.1">
    <property type="nucleotide sequence ID" value="NZ_JANKBI010000014.1"/>
</dbReference>
<dbReference type="AlphaFoldDB" id="A0AB73T085"/>
<keyword evidence="2" id="KW-0812">Transmembrane</keyword>
<evidence type="ECO:0000313" key="4">
    <source>
        <dbReference type="EMBL" id="PWJ73148.1"/>
    </source>
</evidence>
<dbReference type="Pfam" id="PF05569">
    <property type="entry name" value="Peptidase_M56"/>
    <property type="match status" value="1"/>
</dbReference>
<keyword evidence="5" id="KW-1185">Reference proteome</keyword>
<dbReference type="EMBL" id="QGGY01000014">
    <property type="protein sequence ID" value="PWJ73148.1"/>
    <property type="molecule type" value="Genomic_DNA"/>
</dbReference>
<feature type="transmembrane region" description="Helical" evidence="2">
    <location>
        <begin position="39"/>
        <end position="64"/>
    </location>
</feature>
<evidence type="ECO:0000256" key="2">
    <source>
        <dbReference type="SAM" id="Phobius"/>
    </source>
</evidence>
<dbReference type="PANTHER" id="PTHR34978">
    <property type="entry name" value="POSSIBLE SENSOR-TRANSDUCER PROTEIN BLAR"/>
    <property type="match status" value="1"/>
</dbReference>
<evidence type="ECO:0000256" key="1">
    <source>
        <dbReference type="SAM" id="MobiDB-lite"/>
    </source>
</evidence>
<feature type="transmembrane region" description="Helical" evidence="2">
    <location>
        <begin position="212"/>
        <end position="234"/>
    </location>
</feature>
<accession>A0AB73T085</accession>
<evidence type="ECO:0000313" key="5">
    <source>
        <dbReference type="Proteomes" id="UP000245412"/>
    </source>
</evidence>
<protein>
    <submittedName>
        <fullName evidence="4">BlaR1 peptidase M56</fullName>
    </submittedName>
</protein>
<reference evidence="4 5" key="1">
    <citation type="submission" date="2018-05" db="EMBL/GenBank/DDBJ databases">
        <authorList>
            <person name="Goeker M."/>
            <person name="Huntemann M."/>
            <person name="Clum A."/>
            <person name="Pillay M."/>
            <person name="Palaniappan K."/>
            <person name="Varghese N."/>
            <person name="Mikhailova N."/>
            <person name="Stamatis D."/>
            <person name="Reddy T."/>
            <person name="Daum C."/>
            <person name="Shapiro N."/>
            <person name="Ivanova N."/>
            <person name="Kyrpides N."/>
            <person name="Woyke T."/>
        </authorList>
    </citation>
    <scope>NUCLEOTIDE SEQUENCE [LARGE SCALE GENOMIC DNA]</scope>
    <source>
        <strain evidence="4 5">DSM 26524</strain>
    </source>
</reference>
<dbReference type="InterPro" id="IPR008756">
    <property type="entry name" value="Peptidase_M56"/>
</dbReference>
<dbReference type="Proteomes" id="UP000245412">
    <property type="component" value="Unassembled WGS sequence"/>
</dbReference>
<dbReference type="CDD" id="cd07341">
    <property type="entry name" value="M56_BlaR1_MecR1_like"/>
    <property type="match status" value="1"/>
</dbReference>
<feature type="transmembrane region" description="Helical" evidence="2">
    <location>
        <begin position="6"/>
        <end position="27"/>
    </location>
</feature>
<organism evidence="4 5">
    <name type="scientific">Murimonas intestini</name>
    <dbReference type="NCBI Taxonomy" id="1337051"/>
    <lineage>
        <taxon>Bacteria</taxon>
        <taxon>Bacillati</taxon>
        <taxon>Bacillota</taxon>
        <taxon>Clostridia</taxon>
        <taxon>Lachnospirales</taxon>
        <taxon>Lachnospiraceae</taxon>
        <taxon>Murimonas</taxon>
    </lineage>
</organism>
<feature type="region of interest" description="Disordered" evidence="1">
    <location>
        <begin position="352"/>
        <end position="371"/>
    </location>
</feature>